<dbReference type="AlphaFoldDB" id="A0A0C3QVG8"/>
<keyword evidence="1" id="KW-0812">Transmembrane</keyword>
<keyword evidence="3" id="KW-1185">Reference proteome</keyword>
<sequence>MSSSPSIDIIAQATSSYPNEAGFDGNAASAISETSNWDRALIEAEVPDTAVSLPPTDTGFDAYAYLVSAWVLELLVWSFPFSYGVFLNYCIISTLASFLWRFCNFPRTFLKNP</sequence>
<accession>A0A0C3QVG8</accession>
<reference evidence="2 3" key="1">
    <citation type="submission" date="2014-04" db="EMBL/GenBank/DDBJ databases">
        <authorList>
            <consortium name="DOE Joint Genome Institute"/>
            <person name="Kuo A."/>
            <person name="Girlanda M."/>
            <person name="Perotto S."/>
            <person name="Kohler A."/>
            <person name="Nagy L.G."/>
            <person name="Floudas D."/>
            <person name="Copeland A."/>
            <person name="Barry K.W."/>
            <person name="Cichocki N."/>
            <person name="Veneault-Fourrey C."/>
            <person name="LaButti K."/>
            <person name="Lindquist E.A."/>
            <person name="Lipzen A."/>
            <person name="Lundell T."/>
            <person name="Morin E."/>
            <person name="Murat C."/>
            <person name="Sun H."/>
            <person name="Tunlid A."/>
            <person name="Henrissat B."/>
            <person name="Grigoriev I.V."/>
            <person name="Hibbett D.S."/>
            <person name="Martin F."/>
            <person name="Nordberg H.P."/>
            <person name="Cantor M.N."/>
            <person name="Hua S.X."/>
        </authorList>
    </citation>
    <scope>NUCLEOTIDE SEQUENCE [LARGE SCALE GENOMIC DNA]</scope>
    <source>
        <strain evidence="2 3">MUT 4182</strain>
    </source>
</reference>
<name>A0A0C3QVG8_9AGAM</name>
<reference evidence="3" key="2">
    <citation type="submission" date="2015-01" db="EMBL/GenBank/DDBJ databases">
        <title>Evolutionary Origins and Diversification of the Mycorrhizal Mutualists.</title>
        <authorList>
            <consortium name="DOE Joint Genome Institute"/>
            <consortium name="Mycorrhizal Genomics Consortium"/>
            <person name="Kohler A."/>
            <person name="Kuo A."/>
            <person name="Nagy L.G."/>
            <person name="Floudas D."/>
            <person name="Copeland A."/>
            <person name="Barry K.W."/>
            <person name="Cichocki N."/>
            <person name="Veneault-Fourrey C."/>
            <person name="LaButti K."/>
            <person name="Lindquist E.A."/>
            <person name="Lipzen A."/>
            <person name="Lundell T."/>
            <person name="Morin E."/>
            <person name="Murat C."/>
            <person name="Riley R."/>
            <person name="Ohm R."/>
            <person name="Sun H."/>
            <person name="Tunlid A."/>
            <person name="Henrissat B."/>
            <person name="Grigoriev I.V."/>
            <person name="Hibbett D.S."/>
            <person name="Martin F."/>
        </authorList>
    </citation>
    <scope>NUCLEOTIDE SEQUENCE [LARGE SCALE GENOMIC DNA]</scope>
    <source>
        <strain evidence="3">MUT 4182</strain>
    </source>
</reference>
<feature type="transmembrane region" description="Helical" evidence="1">
    <location>
        <begin position="86"/>
        <end position="103"/>
    </location>
</feature>
<organism evidence="2 3">
    <name type="scientific">Tulasnella calospora MUT 4182</name>
    <dbReference type="NCBI Taxonomy" id="1051891"/>
    <lineage>
        <taxon>Eukaryota</taxon>
        <taxon>Fungi</taxon>
        <taxon>Dikarya</taxon>
        <taxon>Basidiomycota</taxon>
        <taxon>Agaricomycotina</taxon>
        <taxon>Agaricomycetes</taxon>
        <taxon>Cantharellales</taxon>
        <taxon>Tulasnellaceae</taxon>
        <taxon>Tulasnella</taxon>
    </lineage>
</organism>
<dbReference type="EMBL" id="KN822953">
    <property type="protein sequence ID" value="KIO32644.1"/>
    <property type="molecule type" value="Genomic_DNA"/>
</dbReference>
<evidence type="ECO:0000313" key="2">
    <source>
        <dbReference type="EMBL" id="KIO32644.1"/>
    </source>
</evidence>
<gene>
    <name evidence="2" type="ORF">M407DRAFT_100672</name>
</gene>
<dbReference type="OrthoDB" id="3238768at2759"/>
<keyword evidence="1" id="KW-0472">Membrane</keyword>
<evidence type="ECO:0000256" key="1">
    <source>
        <dbReference type="SAM" id="Phobius"/>
    </source>
</evidence>
<evidence type="ECO:0000313" key="3">
    <source>
        <dbReference type="Proteomes" id="UP000054248"/>
    </source>
</evidence>
<dbReference type="HOGENOM" id="CLU_2135350_0_0_1"/>
<proteinExistence type="predicted"/>
<protein>
    <submittedName>
        <fullName evidence="2">Uncharacterized protein</fullName>
    </submittedName>
</protein>
<dbReference type="Proteomes" id="UP000054248">
    <property type="component" value="Unassembled WGS sequence"/>
</dbReference>
<keyword evidence="1" id="KW-1133">Transmembrane helix</keyword>